<dbReference type="Proteomes" id="UP000284219">
    <property type="component" value="Unassembled WGS sequence"/>
</dbReference>
<dbReference type="RefSeq" id="WP_120189694.1">
    <property type="nucleotide sequence ID" value="NZ_MCHY01000008.1"/>
</dbReference>
<organism evidence="1 2">
    <name type="scientific">Ammoniphilus oxalaticus</name>
    <dbReference type="NCBI Taxonomy" id="66863"/>
    <lineage>
        <taxon>Bacteria</taxon>
        <taxon>Bacillati</taxon>
        <taxon>Bacillota</taxon>
        <taxon>Bacilli</taxon>
        <taxon>Bacillales</taxon>
        <taxon>Paenibacillaceae</taxon>
        <taxon>Aneurinibacillus group</taxon>
        <taxon>Ammoniphilus</taxon>
    </lineage>
</organism>
<accession>A0A419SK99</accession>
<proteinExistence type="predicted"/>
<reference evidence="1 2" key="1">
    <citation type="submission" date="2016-08" db="EMBL/GenBank/DDBJ databases">
        <title>Novel Firmicute Genomes.</title>
        <authorList>
            <person name="Poppleton D.I."/>
            <person name="Gribaldo S."/>
        </authorList>
    </citation>
    <scope>NUCLEOTIDE SEQUENCE [LARGE SCALE GENOMIC DNA]</scope>
    <source>
        <strain evidence="1 2">RAOx-1</strain>
    </source>
</reference>
<evidence type="ECO:0000313" key="1">
    <source>
        <dbReference type="EMBL" id="RKD24395.1"/>
    </source>
</evidence>
<dbReference type="OrthoDB" id="2990572at2"/>
<name>A0A419SK99_9BACL</name>
<protein>
    <submittedName>
        <fullName evidence="1">Uncharacterized protein</fullName>
    </submittedName>
</protein>
<keyword evidence="2" id="KW-1185">Reference proteome</keyword>
<comment type="caution">
    <text evidence="1">The sequence shown here is derived from an EMBL/GenBank/DDBJ whole genome shotgun (WGS) entry which is preliminary data.</text>
</comment>
<gene>
    <name evidence="1" type="ORF">BEP19_08365</name>
</gene>
<dbReference type="EMBL" id="MCHY01000008">
    <property type="protein sequence ID" value="RKD24395.1"/>
    <property type="molecule type" value="Genomic_DNA"/>
</dbReference>
<evidence type="ECO:0000313" key="2">
    <source>
        <dbReference type="Proteomes" id="UP000284219"/>
    </source>
</evidence>
<sequence>MKKYRFLLIRSDHPDFEEKDHIIPAETLDDAIRKFERKHDVEGPAYWDEPFFDKEMEITFKGRSGYVFYKISW</sequence>
<dbReference type="AlphaFoldDB" id="A0A419SK99"/>